<proteinExistence type="predicted"/>
<dbReference type="EMBL" id="QXFT01002912">
    <property type="protein sequence ID" value="KAE9291569.1"/>
    <property type="molecule type" value="Genomic_DNA"/>
</dbReference>
<organism evidence="1 2">
    <name type="scientific">Phytophthora rubi</name>
    <dbReference type="NCBI Taxonomy" id="129364"/>
    <lineage>
        <taxon>Eukaryota</taxon>
        <taxon>Sar</taxon>
        <taxon>Stramenopiles</taxon>
        <taxon>Oomycota</taxon>
        <taxon>Peronosporomycetes</taxon>
        <taxon>Peronosporales</taxon>
        <taxon>Peronosporaceae</taxon>
        <taxon>Phytophthora</taxon>
    </lineage>
</organism>
<name>A0A6A4CJI0_9STRA</name>
<sequence length="262" mass="30400">MGFNLTKDSGKHYTRFHSRYFGAHVGKGIRMSNHVLTVNNMSHLLRVCGGKYYLAFLMKELRLKYRPIFTKETMPTYLGTRMRLNELKLVNKDGFESAFVDVMTEVQALRAQLFQMRSEGKKTTFPVLDLRSDRARSGAINFATTKRMGFNLTEDGGKHYTRFHSRYFGAHVGKGIRMSNHVLTVDYMSHLLRVCGGKYYLAFLKKELRLKYRPIFTKETMPTYLGRRMRLNELKSVYREGFESAFVAVMTKVKHQGPSSSR</sequence>
<accession>A0A6A4CJI0</accession>
<gene>
    <name evidence="1" type="ORF">PR003_g24999</name>
</gene>
<keyword evidence="2" id="KW-1185">Reference proteome</keyword>
<reference evidence="1 2" key="1">
    <citation type="submission" date="2018-08" db="EMBL/GenBank/DDBJ databases">
        <title>Genomic investigation of the strawberry pathogen Phytophthora fragariae indicates pathogenicity is determined by transcriptional variation in three key races.</title>
        <authorList>
            <person name="Adams T.M."/>
            <person name="Armitage A.D."/>
            <person name="Sobczyk M.K."/>
            <person name="Bates H.J."/>
            <person name="Dunwell J.M."/>
            <person name="Nellist C.F."/>
            <person name="Harrison R.J."/>
        </authorList>
    </citation>
    <scope>NUCLEOTIDE SEQUENCE [LARGE SCALE GENOMIC DNA]</scope>
    <source>
        <strain evidence="1 2">SCRP333</strain>
    </source>
</reference>
<comment type="caution">
    <text evidence="1">The sequence shown here is derived from an EMBL/GenBank/DDBJ whole genome shotgun (WGS) entry which is preliminary data.</text>
</comment>
<protein>
    <submittedName>
        <fullName evidence="1">Uncharacterized protein</fullName>
    </submittedName>
</protein>
<evidence type="ECO:0000313" key="2">
    <source>
        <dbReference type="Proteomes" id="UP000434957"/>
    </source>
</evidence>
<dbReference type="AlphaFoldDB" id="A0A6A4CJI0"/>
<dbReference type="Proteomes" id="UP000434957">
    <property type="component" value="Unassembled WGS sequence"/>
</dbReference>
<evidence type="ECO:0000313" key="1">
    <source>
        <dbReference type="EMBL" id="KAE9291569.1"/>
    </source>
</evidence>